<dbReference type="SUPFAM" id="SSF55961">
    <property type="entry name" value="Bet v1-like"/>
    <property type="match status" value="1"/>
</dbReference>
<dbReference type="OrthoDB" id="4823586at2"/>
<name>A0A2P2GUK6_STREW</name>
<sequence>MRARSEGAAGPGGARPGRFRVERTVALPPEEVWRRLTDWPAHGAQVPFTRTTVLTPGPDAVGTRFTARTGVGRFAFDDPMEVVVFEPPAPGRTGVCRLVKLGRAVRGEASFEVSGVAAAGTAAAGTAAAGGAAGSRVVWVEELSLRGVPALFDPVLALAGRVLFGRALDGLLRD</sequence>
<accession>A0A2P2GUK6</accession>
<reference evidence="1 2" key="1">
    <citation type="submission" date="2015-05" db="EMBL/GenBank/DDBJ databases">
        <title>Draft Genome assembly of Streptomyces showdoensis.</title>
        <authorList>
            <person name="Thapa K.K."/>
            <person name="Metsa-Ketela M."/>
        </authorList>
    </citation>
    <scope>NUCLEOTIDE SEQUENCE [LARGE SCALE GENOMIC DNA]</scope>
    <source>
        <strain evidence="1 2">ATCC 15227</strain>
    </source>
</reference>
<dbReference type="InterPro" id="IPR023393">
    <property type="entry name" value="START-like_dom_sf"/>
</dbReference>
<comment type="caution">
    <text evidence="1">The sequence shown here is derived from an EMBL/GenBank/DDBJ whole genome shotgun (WGS) entry which is preliminary data.</text>
</comment>
<dbReference type="EMBL" id="LAQS01000008">
    <property type="protein sequence ID" value="KKZ74549.1"/>
    <property type="molecule type" value="Genomic_DNA"/>
</dbReference>
<dbReference type="AlphaFoldDB" id="A0A2P2GUK6"/>
<gene>
    <name evidence="1" type="ORF">VO63_07290</name>
</gene>
<dbReference type="Gene3D" id="3.30.530.20">
    <property type="match status" value="1"/>
</dbReference>
<dbReference type="RefSeq" id="WP_046906756.1">
    <property type="nucleotide sequence ID" value="NZ_BAAAXG010000027.1"/>
</dbReference>
<organism evidence="1 2">
    <name type="scientific">Streptomyces showdoensis</name>
    <dbReference type="NCBI Taxonomy" id="68268"/>
    <lineage>
        <taxon>Bacteria</taxon>
        <taxon>Bacillati</taxon>
        <taxon>Actinomycetota</taxon>
        <taxon>Actinomycetes</taxon>
        <taxon>Kitasatosporales</taxon>
        <taxon>Streptomycetaceae</taxon>
        <taxon>Streptomyces</taxon>
    </lineage>
</organism>
<dbReference type="Proteomes" id="UP000265325">
    <property type="component" value="Unassembled WGS sequence"/>
</dbReference>
<evidence type="ECO:0000313" key="1">
    <source>
        <dbReference type="EMBL" id="KKZ74549.1"/>
    </source>
</evidence>
<keyword evidence="2" id="KW-1185">Reference proteome</keyword>
<evidence type="ECO:0000313" key="2">
    <source>
        <dbReference type="Proteomes" id="UP000265325"/>
    </source>
</evidence>
<protein>
    <submittedName>
        <fullName evidence="1">Immediate-early protein 2</fullName>
    </submittedName>
</protein>
<proteinExistence type="predicted"/>